<evidence type="ECO:0000256" key="1">
    <source>
        <dbReference type="ARBA" id="ARBA00022679"/>
    </source>
</evidence>
<dbReference type="InParanoid" id="A0A067QHA2"/>
<dbReference type="InterPro" id="IPR008271">
    <property type="entry name" value="Ser/Thr_kinase_AS"/>
</dbReference>
<evidence type="ECO:0000259" key="5">
    <source>
        <dbReference type="PROSITE" id="PS50011"/>
    </source>
</evidence>
<organism evidence="6 7">
    <name type="scientific">Jaapia argillacea MUCL 33604</name>
    <dbReference type="NCBI Taxonomy" id="933084"/>
    <lineage>
        <taxon>Eukaryota</taxon>
        <taxon>Fungi</taxon>
        <taxon>Dikarya</taxon>
        <taxon>Basidiomycota</taxon>
        <taxon>Agaricomycotina</taxon>
        <taxon>Agaricomycetes</taxon>
        <taxon>Agaricomycetidae</taxon>
        <taxon>Jaapiales</taxon>
        <taxon>Jaapiaceae</taxon>
        <taxon>Jaapia</taxon>
    </lineage>
</organism>
<dbReference type="STRING" id="933084.A0A067QHA2"/>
<dbReference type="SUPFAM" id="SSF56112">
    <property type="entry name" value="Protein kinase-like (PK-like)"/>
    <property type="match status" value="1"/>
</dbReference>
<keyword evidence="4" id="KW-0067">ATP-binding</keyword>
<dbReference type="AlphaFoldDB" id="A0A067QHA2"/>
<reference evidence="7" key="1">
    <citation type="journal article" date="2014" name="Proc. Natl. Acad. Sci. U.S.A.">
        <title>Extensive sampling of basidiomycete genomes demonstrates inadequacy of the white-rot/brown-rot paradigm for wood decay fungi.</title>
        <authorList>
            <person name="Riley R."/>
            <person name="Salamov A.A."/>
            <person name="Brown D.W."/>
            <person name="Nagy L.G."/>
            <person name="Floudas D."/>
            <person name="Held B.W."/>
            <person name="Levasseur A."/>
            <person name="Lombard V."/>
            <person name="Morin E."/>
            <person name="Otillar R."/>
            <person name="Lindquist E.A."/>
            <person name="Sun H."/>
            <person name="LaButti K.M."/>
            <person name="Schmutz J."/>
            <person name="Jabbour D."/>
            <person name="Luo H."/>
            <person name="Baker S.E."/>
            <person name="Pisabarro A.G."/>
            <person name="Walton J.D."/>
            <person name="Blanchette R.A."/>
            <person name="Henrissat B."/>
            <person name="Martin F."/>
            <person name="Cullen D."/>
            <person name="Hibbett D.S."/>
            <person name="Grigoriev I.V."/>
        </authorList>
    </citation>
    <scope>NUCLEOTIDE SEQUENCE [LARGE SCALE GENOMIC DNA]</scope>
    <source>
        <strain evidence="7">MUCL 33604</strain>
    </source>
</reference>
<dbReference type="PROSITE" id="PS00108">
    <property type="entry name" value="PROTEIN_KINASE_ST"/>
    <property type="match status" value="1"/>
</dbReference>
<keyword evidence="2" id="KW-0547">Nucleotide-binding</keyword>
<dbReference type="InterPro" id="IPR011009">
    <property type="entry name" value="Kinase-like_dom_sf"/>
</dbReference>
<evidence type="ECO:0000256" key="4">
    <source>
        <dbReference type="ARBA" id="ARBA00022840"/>
    </source>
</evidence>
<dbReference type="PROSITE" id="PS50011">
    <property type="entry name" value="PROTEIN_KINASE_DOM"/>
    <property type="match status" value="1"/>
</dbReference>
<gene>
    <name evidence="6" type="ORF">JAAARDRAFT_527372</name>
</gene>
<evidence type="ECO:0000256" key="3">
    <source>
        <dbReference type="ARBA" id="ARBA00022777"/>
    </source>
</evidence>
<accession>A0A067QHA2</accession>
<proteinExistence type="predicted"/>
<dbReference type="PANTHER" id="PTHR44329">
    <property type="entry name" value="SERINE/THREONINE-PROTEIN KINASE TNNI3K-RELATED"/>
    <property type="match status" value="1"/>
</dbReference>
<dbReference type="Pfam" id="PF00069">
    <property type="entry name" value="Pkinase"/>
    <property type="match status" value="1"/>
</dbReference>
<dbReference type="InterPro" id="IPR000719">
    <property type="entry name" value="Prot_kinase_dom"/>
</dbReference>
<dbReference type="Proteomes" id="UP000027265">
    <property type="component" value="Unassembled WGS sequence"/>
</dbReference>
<sequence length="303" mass="33348">MKGFSAGFDSTVSRHWASLRDTKHQLVVTGDNPCANGGSSDIYQGQLIPASTKSEAIKTVCVKIPRGLPNQNYAGAHREIKILRNVNHTNIVDFMGVSMSGARPSIVLVWYGNGDALSFLYRNPQHSRRSLIIDVLRGLKYLHMFDPPIAHGDLKGRNILISDDLRAVISDFGASRMLDGSDFATTAMGSARWLGPEFFSVFVSGEVESVHDEAPTLQSDIWAFACVVGELITGEPPFVTKPHNAQVVPLIVRGVPPYQRSRLLNSQIPEGMEYSERIWKALESCWNTDPAMRPTVGDLEALL</sequence>
<dbReference type="GO" id="GO:0004674">
    <property type="term" value="F:protein serine/threonine kinase activity"/>
    <property type="evidence" value="ECO:0007669"/>
    <property type="project" value="TreeGrafter"/>
</dbReference>
<keyword evidence="3" id="KW-0418">Kinase</keyword>
<dbReference type="EMBL" id="KL197712">
    <property type="protein sequence ID" value="KDQ61951.1"/>
    <property type="molecule type" value="Genomic_DNA"/>
</dbReference>
<evidence type="ECO:0000313" key="7">
    <source>
        <dbReference type="Proteomes" id="UP000027265"/>
    </source>
</evidence>
<keyword evidence="7" id="KW-1185">Reference proteome</keyword>
<name>A0A067QHA2_9AGAM</name>
<protein>
    <recommendedName>
        <fullName evidence="5">Protein kinase domain-containing protein</fullName>
    </recommendedName>
</protein>
<feature type="domain" description="Protein kinase" evidence="5">
    <location>
        <begin position="28"/>
        <end position="303"/>
    </location>
</feature>
<dbReference type="PANTHER" id="PTHR44329:SF288">
    <property type="entry name" value="MITOGEN-ACTIVATED PROTEIN KINASE KINASE KINASE 20"/>
    <property type="match status" value="1"/>
</dbReference>
<keyword evidence="1" id="KW-0808">Transferase</keyword>
<dbReference type="GO" id="GO:0005524">
    <property type="term" value="F:ATP binding"/>
    <property type="evidence" value="ECO:0007669"/>
    <property type="project" value="UniProtKB-KW"/>
</dbReference>
<dbReference type="OrthoDB" id="4062651at2759"/>
<dbReference type="InterPro" id="IPR051681">
    <property type="entry name" value="Ser/Thr_Kinases-Pseudokinases"/>
</dbReference>
<dbReference type="HOGENOM" id="CLU_000288_7_18_1"/>
<dbReference type="SMART" id="SM00220">
    <property type="entry name" value="S_TKc"/>
    <property type="match status" value="1"/>
</dbReference>
<evidence type="ECO:0000256" key="2">
    <source>
        <dbReference type="ARBA" id="ARBA00022741"/>
    </source>
</evidence>
<evidence type="ECO:0000313" key="6">
    <source>
        <dbReference type="EMBL" id="KDQ61951.1"/>
    </source>
</evidence>
<dbReference type="Gene3D" id="1.10.510.10">
    <property type="entry name" value="Transferase(Phosphotransferase) domain 1"/>
    <property type="match status" value="1"/>
</dbReference>